<feature type="compositionally biased region" description="Polar residues" evidence="1">
    <location>
        <begin position="12"/>
        <end position="27"/>
    </location>
</feature>
<evidence type="ECO:0000313" key="2">
    <source>
        <dbReference type="EMBL" id="KAL2891770.1"/>
    </source>
</evidence>
<protein>
    <submittedName>
        <fullName evidence="2">Uncharacterized protein</fullName>
    </submittedName>
</protein>
<feature type="region of interest" description="Disordered" evidence="1">
    <location>
        <begin position="660"/>
        <end position="755"/>
    </location>
</feature>
<feature type="compositionally biased region" description="Polar residues" evidence="1">
    <location>
        <begin position="745"/>
        <end position="755"/>
    </location>
</feature>
<dbReference type="EMBL" id="JABSNW010000001">
    <property type="protein sequence ID" value="KAL2891770.1"/>
    <property type="molecule type" value="Genomic_DNA"/>
</dbReference>
<dbReference type="Proteomes" id="UP001610728">
    <property type="component" value="Unassembled WGS sequence"/>
</dbReference>
<accession>A0ABR4MU12</accession>
<feature type="compositionally biased region" description="Polar residues" evidence="1">
    <location>
        <begin position="494"/>
        <end position="518"/>
    </location>
</feature>
<organism evidence="2 3">
    <name type="scientific">Ceratocystis lukuohia</name>
    <dbReference type="NCBI Taxonomy" id="2019550"/>
    <lineage>
        <taxon>Eukaryota</taxon>
        <taxon>Fungi</taxon>
        <taxon>Dikarya</taxon>
        <taxon>Ascomycota</taxon>
        <taxon>Pezizomycotina</taxon>
        <taxon>Sordariomycetes</taxon>
        <taxon>Hypocreomycetidae</taxon>
        <taxon>Microascales</taxon>
        <taxon>Ceratocystidaceae</taxon>
        <taxon>Ceratocystis</taxon>
    </lineage>
</organism>
<sequence length="876" mass="94572">MDNQRRRHYSESPVTSNGNDNFSTLHSTEPIASASTSAHCIRRPSTWQAPSHLSAQLPSIHSLSSFNPVPRSDYECPSGTQLQPVSSCQSETQAQSQNPPSLPPHAQHGQSSSFPSPVAQDLANSHQASLLVTSQAATPSSITAASSIGISAASTSPRQPESSIQPQPQPQSQLQPQLQLQPSQPAESTRPSRLQPLNMAATATTIAPSTLSSITSLTSCISPKTRPESISPITGTETLANSVPGSPPLKRTTVSASQVVAATQLLPKNLDVQTTPKDTTPQPIPQATSQASPQPFNPTLFYSLPQFNPQSLPAGCPPNFMFAPVSGTYPQCLSQGLPQTFSHPFSINLGATLQGQNQQLSYLIGQQNSRPLNLTESSLVTPEALALTIHSTANTSQSTVDSSAQQPLLQKAQQLSPLHNPQQQQQQQISASALKRSRLADDLTQGSTKRPKMSPALPNPLPPADPLMRGRMASALLALKPEFANHPMWNSVSTPAAATSNSMDSTDSQVQTTPQSTKPLVPSLLSYQLPGDSVILQQQPSPEEIEQTNNDLKPSLQVPADLDSLSEIQIEAMKTLWPHLFSSQTQLPHQQSQLPQQNATSSLPAANTAVLDSTAQKLLLSYQDIDDVQSLPQLDRIQSLQWQQQQRRALALALAAADPAPSSPSLLRQTSQNNSQLPASQASVNLAQTRISSQQNSNQSLQRQLHQMRQLQRLRQMAQAQQQRQQLLSQQQASLSHQSQAQLQPPKQHTGSVSEPTFVKHVIIDILDSILETMPLDQISKRQSLSPQKVRAIFEAIVQVPMLRYPGDKRKVSKFALNKIREYHEAKKKMLEAGYGGGATTNIGKGGDVEGQLPFALAKFMGESGPKDYPAGVPKL</sequence>
<feature type="compositionally biased region" description="Low complexity" evidence="1">
    <location>
        <begin position="692"/>
        <end position="744"/>
    </location>
</feature>
<feature type="region of interest" description="Disordered" evidence="1">
    <location>
        <begin position="221"/>
        <end position="247"/>
    </location>
</feature>
<proteinExistence type="predicted"/>
<evidence type="ECO:0000313" key="3">
    <source>
        <dbReference type="Proteomes" id="UP001610728"/>
    </source>
</evidence>
<dbReference type="GeneID" id="98115374"/>
<reference evidence="2 3" key="1">
    <citation type="submission" date="2020-05" db="EMBL/GenBank/DDBJ databases">
        <title>Ceratocystis lukuohia genome.</title>
        <authorList>
            <person name="Harrington T.C."/>
            <person name="Kim K."/>
            <person name="Mayers C.G."/>
        </authorList>
    </citation>
    <scope>NUCLEOTIDE SEQUENCE [LARGE SCALE GENOMIC DNA]</scope>
    <source>
        <strain evidence="2 3">C4212</strain>
    </source>
</reference>
<feature type="region of interest" description="Disordered" evidence="1">
    <location>
        <begin position="494"/>
        <end position="523"/>
    </location>
</feature>
<feature type="compositionally biased region" description="Low complexity" evidence="1">
    <location>
        <begin position="149"/>
        <end position="185"/>
    </location>
</feature>
<comment type="caution">
    <text evidence="2">The sequence shown here is derived from an EMBL/GenBank/DDBJ whole genome shotgun (WGS) entry which is preliminary data.</text>
</comment>
<evidence type="ECO:0000256" key="1">
    <source>
        <dbReference type="SAM" id="MobiDB-lite"/>
    </source>
</evidence>
<gene>
    <name evidence="2" type="ORF">HOO65_011128</name>
</gene>
<feature type="compositionally biased region" description="Polar residues" evidence="1">
    <location>
        <begin position="78"/>
        <end position="99"/>
    </location>
</feature>
<feature type="compositionally biased region" description="Polar residues" evidence="1">
    <location>
        <begin position="231"/>
        <end position="244"/>
    </location>
</feature>
<feature type="region of interest" description="Disordered" evidence="1">
    <location>
        <begin position="441"/>
        <end position="468"/>
    </location>
</feature>
<dbReference type="RefSeq" id="XP_070862950.1">
    <property type="nucleotide sequence ID" value="XM_070999884.1"/>
</dbReference>
<feature type="region of interest" description="Disordered" evidence="1">
    <location>
        <begin position="1"/>
        <end position="39"/>
    </location>
</feature>
<feature type="region of interest" description="Disordered" evidence="1">
    <location>
        <begin position="71"/>
        <end position="119"/>
    </location>
</feature>
<feature type="region of interest" description="Disordered" evidence="1">
    <location>
        <begin position="149"/>
        <end position="192"/>
    </location>
</feature>
<keyword evidence="3" id="KW-1185">Reference proteome</keyword>
<feature type="compositionally biased region" description="Polar residues" evidence="1">
    <location>
        <begin position="669"/>
        <end position="691"/>
    </location>
</feature>
<name>A0ABR4MU12_9PEZI</name>
<feature type="region of interest" description="Disordered" evidence="1">
    <location>
        <begin position="271"/>
        <end position="292"/>
    </location>
</feature>